<evidence type="ECO:0000256" key="1">
    <source>
        <dbReference type="SAM" id="MobiDB-lite"/>
    </source>
</evidence>
<feature type="region of interest" description="Disordered" evidence="1">
    <location>
        <begin position="337"/>
        <end position="357"/>
    </location>
</feature>
<name>A0ABN3DLJ7_9ACTN</name>
<reference evidence="2 3" key="1">
    <citation type="journal article" date="2019" name="Int. J. Syst. Evol. Microbiol.">
        <title>The Global Catalogue of Microorganisms (GCM) 10K type strain sequencing project: providing services to taxonomists for standard genome sequencing and annotation.</title>
        <authorList>
            <consortium name="The Broad Institute Genomics Platform"/>
            <consortium name="The Broad Institute Genome Sequencing Center for Infectious Disease"/>
            <person name="Wu L."/>
            <person name="Ma J."/>
        </authorList>
    </citation>
    <scope>NUCLEOTIDE SEQUENCE [LARGE SCALE GENOMIC DNA]</scope>
    <source>
        <strain evidence="2 3">JCM 7356</strain>
    </source>
</reference>
<dbReference type="InterPro" id="IPR000415">
    <property type="entry name" value="Nitroreductase-like"/>
</dbReference>
<organism evidence="2 3">
    <name type="scientific">Kitasatospora cystarginea</name>
    <dbReference type="NCBI Taxonomy" id="58350"/>
    <lineage>
        <taxon>Bacteria</taxon>
        <taxon>Bacillati</taxon>
        <taxon>Actinomycetota</taxon>
        <taxon>Actinomycetes</taxon>
        <taxon>Kitasatosporales</taxon>
        <taxon>Streptomycetaceae</taxon>
        <taxon>Kitasatospora</taxon>
    </lineage>
</organism>
<dbReference type="Gene3D" id="3.40.109.10">
    <property type="entry name" value="NADH Oxidase"/>
    <property type="match status" value="1"/>
</dbReference>
<evidence type="ECO:0000313" key="3">
    <source>
        <dbReference type="Proteomes" id="UP001500305"/>
    </source>
</evidence>
<dbReference type="PANTHER" id="PTHR23026:SF123">
    <property type="entry name" value="NAD(P)H NITROREDUCTASE RV3131-RELATED"/>
    <property type="match status" value="1"/>
</dbReference>
<proteinExistence type="predicted"/>
<keyword evidence="3" id="KW-1185">Reference proteome</keyword>
<dbReference type="RefSeq" id="WP_344635270.1">
    <property type="nucleotide sequence ID" value="NZ_BAAATR010000004.1"/>
</dbReference>
<sequence>MTEPTLTTEELRLLASAGGAAPSLHNSQPWRLRWSAATTSLRVYADRERSMPLTDPDGRALHISVGAALFNLRVAAQHLGLQPVVRLLPEEGEPDLLAVLDLSRAATAPSTLDLALGRGADPGHPTARSRNPAATPSGRDLYPAVAFRHSSRRPFANRDVPEAVLGELIAAARAEGALLSPLEEDGVRRVSALTAEAEQRTADDPARLAEIGRWLRPAEPADGPDSAPDGIPQYALGPQDHDARVPMRGFTGHPPRPAVPSERFEALPQLCTLTTLGDRPAHWLRAGQALEHVWLLATVHGVRLSVLNQALEWPDTRWALRDPATGPGHVQLVVRLGYGPPGPTTPRRAVPEILTAD</sequence>
<comment type="caution">
    <text evidence="2">The sequence shown here is derived from an EMBL/GenBank/DDBJ whole genome shotgun (WGS) entry which is preliminary data.</text>
</comment>
<dbReference type="SUPFAM" id="SSF55469">
    <property type="entry name" value="FMN-dependent nitroreductase-like"/>
    <property type="match status" value="2"/>
</dbReference>
<dbReference type="InterPro" id="IPR050627">
    <property type="entry name" value="Nitroreductase/BluB"/>
</dbReference>
<dbReference type="Proteomes" id="UP001500305">
    <property type="component" value="Unassembled WGS sequence"/>
</dbReference>
<accession>A0ABN3DLJ7</accession>
<feature type="region of interest" description="Disordered" evidence="1">
    <location>
        <begin position="116"/>
        <end position="140"/>
    </location>
</feature>
<evidence type="ECO:0000313" key="2">
    <source>
        <dbReference type="EMBL" id="GAA2233890.1"/>
    </source>
</evidence>
<gene>
    <name evidence="2" type="ORF">GCM10010430_13240</name>
</gene>
<protein>
    <submittedName>
        <fullName evidence="2">Nitroreductase family protein</fullName>
    </submittedName>
</protein>
<dbReference type="PANTHER" id="PTHR23026">
    <property type="entry name" value="NADPH NITROREDUCTASE"/>
    <property type="match status" value="1"/>
</dbReference>
<dbReference type="EMBL" id="BAAATR010000004">
    <property type="protein sequence ID" value="GAA2233890.1"/>
    <property type="molecule type" value="Genomic_DNA"/>
</dbReference>